<dbReference type="EMBL" id="BMAV01005687">
    <property type="protein sequence ID" value="GFY46958.1"/>
    <property type="molecule type" value="Genomic_DNA"/>
</dbReference>
<accession>A0A8X6X4R0</accession>
<reference evidence="2" key="1">
    <citation type="submission" date="2020-08" db="EMBL/GenBank/DDBJ databases">
        <title>Multicomponent nature underlies the extraordinary mechanical properties of spider dragline silk.</title>
        <authorList>
            <person name="Kono N."/>
            <person name="Nakamura H."/>
            <person name="Mori M."/>
            <person name="Yoshida Y."/>
            <person name="Ohtoshi R."/>
            <person name="Malay A.D."/>
            <person name="Moran D.A.P."/>
            <person name="Tomita M."/>
            <person name="Numata K."/>
            <person name="Arakawa K."/>
        </authorList>
    </citation>
    <scope>NUCLEOTIDE SEQUENCE</scope>
</reference>
<feature type="region of interest" description="Disordered" evidence="1">
    <location>
        <begin position="1"/>
        <end position="24"/>
    </location>
</feature>
<comment type="caution">
    <text evidence="2">The sequence shown here is derived from an EMBL/GenBank/DDBJ whole genome shotgun (WGS) entry which is preliminary data.</text>
</comment>
<evidence type="ECO:0000313" key="2">
    <source>
        <dbReference type="EMBL" id="GFY46958.1"/>
    </source>
</evidence>
<keyword evidence="3" id="KW-1185">Reference proteome</keyword>
<protein>
    <submittedName>
        <fullName evidence="2">Uncharacterized protein</fullName>
    </submittedName>
</protein>
<organism evidence="2 3">
    <name type="scientific">Trichonephila inaurata madagascariensis</name>
    <dbReference type="NCBI Taxonomy" id="2747483"/>
    <lineage>
        <taxon>Eukaryota</taxon>
        <taxon>Metazoa</taxon>
        <taxon>Ecdysozoa</taxon>
        <taxon>Arthropoda</taxon>
        <taxon>Chelicerata</taxon>
        <taxon>Arachnida</taxon>
        <taxon>Araneae</taxon>
        <taxon>Araneomorphae</taxon>
        <taxon>Entelegynae</taxon>
        <taxon>Araneoidea</taxon>
        <taxon>Nephilidae</taxon>
        <taxon>Trichonephila</taxon>
        <taxon>Trichonephila inaurata</taxon>
    </lineage>
</organism>
<evidence type="ECO:0000256" key="1">
    <source>
        <dbReference type="SAM" id="MobiDB-lite"/>
    </source>
</evidence>
<dbReference type="Proteomes" id="UP000886998">
    <property type="component" value="Unassembled WGS sequence"/>
</dbReference>
<gene>
    <name evidence="2" type="ORF">TNIN_353331</name>
</gene>
<sequence>METLSSRTRHSGTPYPDQSAQTTTPFLHSPHLVLAFPIDPGRALINLQRDVFPGKPLPLSKRFSLKGFREKTSK</sequence>
<name>A0A8X6X4R0_9ARAC</name>
<proteinExistence type="predicted"/>
<evidence type="ECO:0000313" key="3">
    <source>
        <dbReference type="Proteomes" id="UP000886998"/>
    </source>
</evidence>
<dbReference type="AlphaFoldDB" id="A0A8X6X4R0"/>